<feature type="compositionally biased region" description="Basic and acidic residues" evidence="1">
    <location>
        <begin position="25"/>
        <end position="34"/>
    </location>
</feature>
<name>Q5Y1B5_9ZZZZ</name>
<organism evidence="2">
    <name type="scientific">uncultured organism BAC21E04</name>
    <dbReference type="NCBI Taxonomy" id="382346"/>
    <lineage>
        <taxon>unclassified sequences</taxon>
        <taxon>environmental samples</taxon>
    </lineage>
</organism>
<feature type="compositionally biased region" description="Basic and acidic residues" evidence="1">
    <location>
        <begin position="41"/>
        <end position="51"/>
    </location>
</feature>
<accession>Q5Y1B5</accession>
<sequence length="184" mass="20885">MSNHSDNYNPRIGIRGRVNKDDFSIDGKSWEYRNPDNFNDGQDRASDKPTYNRDASSMTNPLYDYSYGQIRDAAKELGIGNVDEQAEVDKLLKYMQERPAKENKDKDKPKAQNFKDEYVNKIIKETKPELSQTVGDVSGGDNSIVSPINQDNDIDIAGDGNKVSQDNSIAQMMDNMKRSLRFAY</sequence>
<reference evidence="2" key="1">
    <citation type="journal article" date="2005" name="Environ. Microbiol.">
        <title>Potential photosynthesis gene recombination between Prochlorococcus and Synechococcus via viral intermediates.</title>
        <authorList>
            <person name="Zeidner G."/>
            <person name="Bielawski J.P."/>
            <person name="Shmoish M."/>
            <person name="Scanlan D.J."/>
            <person name="Sabehi G."/>
            <person name="Beja O."/>
        </authorList>
    </citation>
    <scope>NUCLEOTIDE SEQUENCE</scope>
    <source>
        <strain evidence="2">1</strain>
    </source>
</reference>
<evidence type="ECO:0000256" key="1">
    <source>
        <dbReference type="SAM" id="MobiDB-lite"/>
    </source>
</evidence>
<protein>
    <submittedName>
        <fullName evidence="2">Uncharacterized protein</fullName>
    </submittedName>
</protein>
<dbReference type="EMBL" id="AY713439">
    <property type="protein sequence ID" value="AAU84558.1"/>
    <property type="molecule type" value="Genomic_DNA"/>
</dbReference>
<dbReference type="AlphaFoldDB" id="Q5Y1B5"/>
<evidence type="ECO:0000313" key="2">
    <source>
        <dbReference type="EMBL" id="AAU84558.1"/>
    </source>
</evidence>
<feature type="region of interest" description="Disordered" evidence="1">
    <location>
        <begin position="25"/>
        <end position="60"/>
    </location>
</feature>
<proteinExistence type="predicted"/>